<comment type="caution">
    <text evidence="1">The sequence shown here is derived from an EMBL/GenBank/DDBJ whole genome shotgun (WGS) entry which is preliminary data.</text>
</comment>
<accession>A0A843U2U4</accession>
<dbReference type="AlphaFoldDB" id="A0A843U2U4"/>
<keyword evidence="2" id="KW-1185">Reference proteome</keyword>
<proteinExistence type="predicted"/>
<reference evidence="1" key="1">
    <citation type="submission" date="2017-07" db="EMBL/GenBank/DDBJ databases">
        <title>Taro Niue Genome Assembly and Annotation.</title>
        <authorList>
            <person name="Atibalentja N."/>
            <person name="Keating K."/>
            <person name="Fields C.J."/>
        </authorList>
    </citation>
    <scope>NUCLEOTIDE SEQUENCE</scope>
    <source>
        <strain evidence="1">Niue_2</strain>
        <tissue evidence="1">Leaf</tissue>
    </source>
</reference>
<sequence>MLMPVLVPYVGRFPVKLIA</sequence>
<dbReference type="Proteomes" id="UP000652761">
    <property type="component" value="Unassembled WGS sequence"/>
</dbReference>
<organism evidence="1 2">
    <name type="scientific">Colocasia esculenta</name>
    <name type="common">Wild taro</name>
    <name type="synonym">Arum esculentum</name>
    <dbReference type="NCBI Taxonomy" id="4460"/>
    <lineage>
        <taxon>Eukaryota</taxon>
        <taxon>Viridiplantae</taxon>
        <taxon>Streptophyta</taxon>
        <taxon>Embryophyta</taxon>
        <taxon>Tracheophyta</taxon>
        <taxon>Spermatophyta</taxon>
        <taxon>Magnoliopsida</taxon>
        <taxon>Liliopsida</taxon>
        <taxon>Araceae</taxon>
        <taxon>Aroideae</taxon>
        <taxon>Colocasieae</taxon>
        <taxon>Colocasia</taxon>
    </lineage>
</organism>
<evidence type="ECO:0000313" key="2">
    <source>
        <dbReference type="Proteomes" id="UP000652761"/>
    </source>
</evidence>
<dbReference type="EMBL" id="NMUH01000364">
    <property type="protein sequence ID" value="MQL77735.1"/>
    <property type="molecule type" value="Genomic_DNA"/>
</dbReference>
<protein>
    <submittedName>
        <fullName evidence="1">Uncharacterized protein</fullName>
    </submittedName>
</protein>
<gene>
    <name evidence="1" type="ORF">Taro_010153</name>
</gene>
<name>A0A843U2U4_COLES</name>
<evidence type="ECO:0000313" key="1">
    <source>
        <dbReference type="EMBL" id="MQL77735.1"/>
    </source>
</evidence>